<evidence type="ECO:0000313" key="1">
    <source>
        <dbReference type="EMBL" id="KAK6784259.1"/>
    </source>
</evidence>
<gene>
    <name evidence="1" type="ORF">RDI58_017713</name>
</gene>
<reference evidence="1 2" key="1">
    <citation type="submission" date="2024-02" db="EMBL/GenBank/DDBJ databases">
        <title>de novo genome assembly of Solanum bulbocastanum strain 11H21.</title>
        <authorList>
            <person name="Hosaka A.J."/>
        </authorList>
    </citation>
    <scope>NUCLEOTIDE SEQUENCE [LARGE SCALE GENOMIC DNA]</scope>
    <source>
        <tissue evidence="1">Young leaves</tissue>
    </source>
</reference>
<keyword evidence="2" id="KW-1185">Reference proteome</keyword>
<name>A0AAN8TAC5_SOLBU</name>
<protein>
    <submittedName>
        <fullName evidence="1">Uncharacterized protein</fullName>
    </submittedName>
</protein>
<sequence length="104" mass="11452">MIGVDEGDDDPTKLIVLVKSIENYTFVAFTSPAITVRGFAPIEILGAPSQLSVYDTKSLFLEDEDDHAVVIKTIAETPTVRIVEPGSELTNWICISAPVRREFQ</sequence>
<evidence type="ECO:0000313" key="2">
    <source>
        <dbReference type="Proteomes" id="UP001371456"/>
    </source>
</evidence>
<dbReference type="Proteomes" id="UP001371456">
    <property type="component" value="Unassembled WGS sequence"/>
</dbReference>
<organism evidence="1 2">
    <name type="scientific">Solanum bulbocastanum</name>
    <name type="common">Wild potato</name>
    <dbReference type="NCBI Taxonomy" id="147425"/>
    <lineage>
        <taxon>Eukaryota</taxon>
        <taxon>Viridiplantae</taxon>
        <taxon>Streptophyta</taxon>
        <taxon>Embryophyta</taxon>
        <taxon>Tracheophyta</taxon>
        <taxon>Spermatophyta</taxon>
        <taxon>Magnoliopsida</taxon>
        <taxon>eudicotyledons</taxon>
        <taxon>Gunneridae</taxon>
        <taxon>Pentapetalae</taxon>
        <taxon>asterids</taxon>
        <taxon>lamiids</taxon>
        <taxon>Solanales</taxon>
        <taxon>Solanaceae</taxon>
        <taxon>Solanoideae</taxon>
        <taxon>Solaneae</taxon>
        <taxon>Solanum</taxon>
    </lineage>
</organism>
<accession>A0AAN8TAC5</accession>
<dbReference type="AlphaFoldDB" id="A0AAN8TAC5"/>
<dbReference type="EMBL" id="JBANQN010000007">
    <property type="protein sequence ID" value="KAK6784259.1"/>
    <property type="molecule type" value="Genomic_DNA"/>
</dbReference>
<comment type="caution">
    <text evidence="1">The sequence shown here is derived from an EMBL/GenBank/DDBJ whole genome shotgun (WGS) entry which is preliminary data.</text>
</comment>
<proteinExistence type="predicted"/>